<protein>
    <recommendedName>
        <fullName evidence="2">Polyketide synthase dehydratase domain-containing protein</fullName>
    </recommendedName>
</protein>
<proteinExistence type="predicted"/>
<organism evidence="3 4">
    <name type="scientific">Colletotrichum zoysiae</name>
    <dbReference type="NCBI Taxonomy" id="1216348"/>
    <lineage>
        <taxon>Eukaryota</taxon>
        <taxon>Fungi</taxon>
        <taxon>Dikarya</taxon>
        <taxon>Ascomycota</taxon>
        <taxon>Pezizomycotina</taxon>
        <taxon>Sordariomycetes</taxon>
        <taxon>Hypocreomycetidae</taxon>
        <taxon>Glomerellales</taxon>
        <taxon>Glomerellaceae</taxon>
        <taxon>Colletotrichum</taxon>
        <taxon>Colletotrichum graminicola species complex</taxon>
    </lineage>
</organism>
<feature type="region of interest" description="Disordered" evidence="1">
    <location>
        <begin position="336"/>
        <end position="361"/>
    </location>
</feature>
<dbReference type="EMBL" id="MU842862">
    <property type="protein sequence ID" value="KAK2029526.1"/>
    <property type="molecule type" value="Genomic_DNA"/>
</dbReference>
<sequence length="381" mass="41651">MLTGDKDVLDDVLRQLQELYPDVLVCGLKRDHTCHSHLMAIVNSQVDYVNVMTRGKNESRSFLQAMGELCSFHVPLDLAVIIDKVGLVTGLEKVALTKLLDAACYDFSMSRYRKASDGSGADSWVKPVFKVSLANITAHPAAPEIAAVIAIDVRLAKSYYPVHPAALDCLAQTLVLYLRSALTSFHANVAVPSYVDELYCRLPETHGMAIHVRATERRPNAYRGNLTAISDGQIAAQAKVLLLIMVDRKDTMAESRSGSSGARSCHGAVQLEWKPDVNLANVEELFSPSQILREDGGRWKVMKTVYSQLKNYATNAVTETLGRIIEANEALIRGTSDAFLDPNPTRNQPASARDRPAGTGGTTAMVLPALQSAHGEHMYLF</sequence>
<evidence type="ECO:0000313" key="3">
    <source>
        <dbReference type="EMBL" id="KAK2029526.1"/>
    </source>
</evidence>
<dbReference type="InterPro" id="IPR049551">
    <property type="entry name" value="PKS_DH_C"/>
</dbReference>
<reference evidence="3" key="1">
    <citation type="submission" date="2021-06" db="EMBL/GenBank/DDBJ databases">
        <title>Comparative genomics, transcriptomics and evolutionary studies reveal genomic signatures of adaptation to plant cell wall in hemibiotrophic fungi.</title>
        <authorList>
            <consortium name="DOE Joint Genome Institute"/>
            <person name="Baroncelli R."/>
            <person name="Diaz J.F."/>
            <person name="Benocci T."/>
            <person name="Peng M."/>
            <person name="Battaglia E."/>
            <person name="Haridas S."/>
            <person name="Andreopoulos W."/>
            <person name="Labutti K."/>
            <person name="Pangilinan J."/>
            <person name="Floch G.L."/>
            <person name="Makela M.R."/>
            <person name="Henrissat B."/>
            <person name="Grigoriev I.V."/>
            <person name="Crouch J.A."/>
            <person name="De Vries R.P."/>
            <person name="Sukno S.A."/>
            <person name="Thon M.R."/>
        </authorList>
    </citation>
    <scope>NUCLEOTIDE SEQUENCE</scope>
    <source>
        <strain evidence="3">MAFF235873</strain>
    </source>
</reference>
<accession>A0AAD9HK24</accession>
<keyword evidence="4" id="KW-1185">Reference proteome</keyword>
<evidence type="ECO:0000256" key="1">
    <source>
        <dbReference type="SAM" id="MobiDB-lite"/>
    </source>
</evidence>
<evidence type="ECO:0000259" key="2">
    <source>
        <dbReference type="Pfam" id="PF14765"/>
    </source>
</evidence>
<gene>
    <name evidence="3" type="ORF">LX32DRAFT_693124</name>
</gene>
<name>A0AAD9HK24_9PEZI</name>
<dbReference type="AlphaFoldDB" id="A0AAD9HK24"/>
<comment type="caution">
    <text evidence="3">The sequence shown here is derived from an EMBL/GenBank/DDBJ whole genome shotgun (WGS) entry which is preliminary data.</text>
</comment>
<dbReference type="Pfam" id="PF14765">
    <property type="entry name" value="PS-DH"/>
    <property type="match status" value="1"/>
</dbReference>
<dbReference type="Proteomes" id="UP001232148">
    <property type="component" value="Unassembled WGS sequence"/>
</dbReference>
<dbReference type="Gene3D" id="3.10.129.120">
    <property type="match status" value="1"/>
</dbReference>
<evidence type="ECO:0000313" key="4">
    <source>
        <dbReference type="Proteomes" id="UP001232148"/>
    </source>
</evidence>
<feature type="domain" description="Polyketide synthase dehydratase" evidence="2">
    <location>
        <begin position="144"/>
        <end position="249"/>
    </location>
</feature>